<keyword evidence="3" id="KW-1185">Reference proteome</keyword>
<proteinExistence type="predicted"/>
<protein>
    <submittedName>
        <fullName evidence="2">Uncharacterized protein</fullName>
    </submittedName>
</protein>
<feature type="region of interest" description="Disordered" evidence="1">
    <location>
        <begin position="1"/>
        <end position="163"/>
    </location>
</feature>
<comment type="caution">
    <text evidence="2">The sequence shown here is derived from an EMBL/GenBank/DDBJ whole genome shotgun (WGS) entry which is preliminary data.</text>
</comment>
<evidence type="ECO:0000313" key="3">
    <source>
        <dbReference type="Proteomes" id="UP000018001"/>
    </source>
</evidence>
<gene>
    <name evidence="2" type="ORF">PVAR5_8413</name>
</gene>
<dbReference type="HOGENOM" id="CLU_103823_0_0_1"/>
<name>V5FNT1_BYSSN</name>
<evidence type="ECO:0000313" key="2">
    <source>
        <dbReference type="EMBL" id="GAD99689.1"/>
    </source>
</evidence>
<reference evidence="3" key="1">
    <citation type="journal article" date="2014" name="Genome Announc.">
        <title>Draft genome sequence of the formaldehyde-resistant fungus Byssochlamys spectabilis No. 5 (anamorph Paecilomyces variotii No. 5) (NBRC109023).</title>
        <authorList>
            <person name="Oka T."/>
            <person name="Ekino K."/>
            <person name="Fukuda K."/>
            <person name="Nomura Y."/>
        </authorList>
    </citation>
    <scope>NUCLEOTIDE SEQUENCE [LARGE SCALE GENOMIC DNA]</scope>
    <source>
        <strain evidence="3">No. 5 / NBRC 109023</strain>
    </source>
</reference>
<dbReference type="InParanoid" id="V5FNT1"/>
<dbReference type="AlphaFoldDB" id="V5FNT1"/>
<accession>V5FNT1</accession>
<feature type="compositionally biased region" description="Polar residues" evidence="1">
    <location>
        <begin position="67"/>
        <end position="76"/>
    </location>
</feature>
<sequence>MKARSAYGRARDCASRFGLGGDPALAPELRFTSATAASSSGPGQQRSRMSGPGDDRWRGGRPYDPNRPNQRHSTSGPRDRMGPQGGHRGGHGANSPNAWGAQQVPSGPPQEQHIPVRGFNAAESKGALRRGPGEPKPTVYKPTGKEVNNNRASGPWGSKPNTMTNGKDFFLELRKQVSALQQGGNVAGG</sequence>
<dbReference type="OrthoDB" id="5598843at2759"/>
<dbReference type="EMBL" id="BAUL01000313">
    <property type="protein sequence ID" value="GAD99689.1"/>
    <property type="molecule type" value="Genomic_DNA"/>
</dbReference>
<organism evidence="2 3">
    <name type="scientific">Byssochlamys spectabilis (strain No. 5 / NBRC 109023)</name>
    <name type="common">Paecilomyces variotii</name>
    <dbReference type="NCBI Taxonomy" id="1356009"/>
    <lineage>
        <taxon>Eukaryota</taxon>
        <taxon>Fungi</taxon>
        <taxon>Dikarya</taxon>
        <taxon>Ascomycota</taxon>
        <taxon>Pezizomycotina</taxon>
        <taxon>Eurotiomycetes</taxon>
        <taxon>Eurotiomycetidae</taxon>
        <taxon>Eurotiales</taxon>
        <taxon>Thermoascaceae</taxon>
        <taxon>Paecilomyces</taxon>
    </lineage>
</organism>
<dbReference type="Proteomes" id="UP000018001">
    <property type="component" value="Unassembled WGS sequence"/>
</dbReference>
<dbReference type="eggNOG" id="ENOG502SECU">
    <property type="taxonomic scope" value="Eukaryota"/>
</dbReference>
<evidence type="ECO:0000256" key="1">
    <source>
        <dbReference type="SAM" id="MobiDB-lite"/>
    </source>
</evidence>